<dbReference type="PRINTS" id="PR00080">
    <property type="entry name" value="SDRFAMILY"/>
</dbReference>
<name>A0A0B7JS51_BIOOC</name>
<reference evidence="4" key="1">
    <citation type="submission" date="2015-01" db="EMBL/GenBank/DDBJ databases">
        <authorList>
            <person name="Durling Mikael"/>
        </authorList>
    </citation>
    <scope>NUCLEOTIDE SEQUENCE</scope>
</reference>
<evidence type="ECO:0000313" key="4">
    <source>
        <dbReference type="EMBL" id="CEO47843.1"/>
    </source>
</evidence>
<dbReference type="PROSITE" id="PS00061">
    <property type="entry name" value="ADH_SHORT"/>
    <property type="match status" value="1"/>
</dbReference>
<evidence type="ECO:0000256" key="2">
    <source>
        <dbReference type="ARBA" id="ARBA00022857"/>
    </source>
</evidence>
<dbReference type="FunFam" id="3.40.50.720:FF:000084">
    <property type="entry name" value="Short-chain dehydrogenase reductase"/>
    <property type="match status" value="1"/>
</dbReference>
<dbReference type="PRINTS" id="PR00081">
    <property type="entry name" value="GDHRDH"/>
</dbReference>
<protein>
    <submittedName>
        <fullName evidence="4">Uncharacterized protein</fullName>
    </submittedName>
</protein>
<dbReference type="Pfam" id="PF13561">
    <property type="entry name" value="adh_short_C2"/>
    <property type="match status" value="1"/>
</dbReference>
<dbReference type="InterPro" id="IPR002347">
    <property type="entry name" value="SDR_fam"/>
</dbReference>
<proteinExistence type="inferred from homology"/>
<dbReference type="Gene3D" id="3.40.50.720">
    <property type="entry name" value="NAD(P)-binding Rossmann-like Domain"/>
    <property type="match status" value="1"/>
</dbReference>
<dbReference type="GO" id="GO:0016491">
    <property type="term" value="F:oxidoreductase activity"/>
    <property type="evidence" value="ECO:0007669"/>
    <property type="project" value="UniProtKB-KW"/>
</dbReference>
<sequence>MAPDTLSLAGKVAIVTGSGRENGIGAAIALALARNGASVTINHISDSVATRAAGVARKAEAVGGKATVVQANISTPEGAAKLVNATLEAFKTDKIDILVNNAAAGMATPLLKETKEGIDTLMGTALYGPIFMIQQVVPKMPRGGRIINIGSISSKLGTPASPLYAAGKASLDTLSFAVSMQLGREFGITINTVMPGPVKTECLPPHIQEAVHGHLVPMTRAEERAGRAEDIADAVLLLTSELSRWVTGQTISVSGGITGN</sequence>
<dbReference type="InterPro" id="IPR020904">
    <property type="entry name" value="Sc_DH/Rdtase_CS"/>
</dbReference>
<evidence type="ECO:0000256" key="1">
    <source>
        <dbReference type="ARBA" id="ARBA00006484"/>
    </source>
</evidence>
<dbReference type="PANTHER" id="PTHR43639:SF1">
    <property type="entry name" value="SHORT-CHAIN DEHYDROGENASE_REDUCTASE FAMILY PROTEIN"/>
    <property type="match status" value="1"/>
</dbReference>
<evidence type="ECO:0000256" key="3">
    <source>
        <dbReference type="ARBA" id="ARBA00023002"/>
    </source>
</evidence>
<dbReference type="EMBL" id="CDPU01000008">
    <property type="protein sequence ID" value="CEO47843.1"/>
    <property type="molecule type" value="Genomic_DNA"/>
</dbReference>
<keyword evidence="2" id="KW-0521">NADP</keyword>
<comment type="similarity">
    <text evidence="1">Belongs to the short-chain dehydrogenases/reductases (SDR) family.</text>
</comment>
<dbReference type="InterPro" id="IPR036291">
    <property type="entry name" value="NAD(P)-bd_dom_sf"/>
</dbReference>
<gene>
    <name evidence="4" type="ORF">BN869_000003898_1</name>
</gene>
<keyword evidence="3" id="KW-0560">Oxidoreductase</keyword>
<dbReference type="AlphaFoldDB" id="A0A0B7JS51"/>
<accession>A0A0B7JS51</accession>
<dbReference type="PANTHER" id="PTHR43639">
    <property type="entry name" value="OXIDOREDUCTASE, SHORT-CHAIN DEHYDROGENASE/REDUCTASE FAMILY (AFU_ORTHOLOGUE AFUA_5G02870)"/>
    <property type="match status" value="1"/>
</dbReference>
<organism evidence="4">
    <name type="scientific">Bionectria ochroleuca</name>
    <name type="common">Gliocladium roseum</name>
    <dbReference type="NCBI Taxonomy" id="29856"/>
    <lineage>
        <taxon>Eukaryota</taxon>
        <taxon>Fungi</taxon>
        <taxon>Dikarya</taxon>
        <taxon>Ascomycota</taxon>
        <taxon>Pezizomycotina</taxon>
        <taxon>Sordariomycetes</taxon>
        <taxon>Hypocreomycetidae</taxon>
        <taxon>Hypocreales</taxon>
        <taxon>Bionectriaceae</taxon>
        <taxon>Clonostachys</taxon>
    </lineage>
</organism>
<dbReference type="SUPFAM" id="SSF51735">
    <property type="entry name" value="NAD(P)-binding Rossmann-fold domains"/>
    <property type="match status" value="1"/>
</dbReference>